<reference evidence="1" key="1">
    <citation type="submission" date="2019-04" db="EMBL/GenBank/DDBJ databases">
        <title>Friends and foes A comparative genomics studyof 23 Aspergillus species from section Flavi.</title>
        <authorList>
            <consortium name="DOE Joint Genome Institute"/>
            <person name="Kjaerbolling I."/>
            <person name="Vesth T."/>
            <person name="Frisvad J.C."/>
            <person name="Nybo J.L."/>
            <person name="Theobald S."/>
            <person name="Kildgaard S."/>
            <person name="Isbrandt T."/>
            <person name="Kuo A."/>
            <person name="Sato A."/>
            <person name="Lyhne E.K."/>
            <person name="Kogle M.E."/>
            <person name="Wiebenga A."/>
            <person name="Kun R.S."/>
            <person name="Lubbers R.J."/>
            <person name="Makela M.R."/>
            <person name="Barry K."/>
            <person name="Chovatia M."/>
            <person name="Clum A."/>
            <person name="Daum C."/>
            <person name="Haridas S."/>
            <person name="He G."/>
            <person name="LaButti K."/>
            <person name="Lipzen A."/>
            <person name="Mondo S."/>
            <person name="Riley R."/>
            <person name="Salamov A."/>
            <person name="Simmons B.A."/>
            <person name="Magnuson J.K."/>
            <person name="Henrissat B."/>
            <person name="Mortensen U.H."/>
            <person name="Larsen T.O."/>
            <person name="Devries R.P."/>
            <person name="Grigoriev I.V."/>
            <person name="Machida M."/>
            <person name="Baker S.E."/>
            <person name="Andersen M.R."/>
        </authorList>
    </citation>
    <scope>NUCLEOTIDE SEQUENCE [LARGE SCALE GENOMIC DNA]</scope>
    <source>
        <strain evidence="1">IBT 14317</strain>
    </source>
</reference>
<organism evidence="1">
    <name type="scientific">Petromyces alliaceus</name>
    <name type="common">Aspergillus alliaceus</name>
    <dbReference type="NCBI Taxonomy" id="209559"/>
    <lineage>
        <taxon>Eukaryota</taxon>
        <taxon>Fungi</taxon>
        <taxon>Dikarya</taxon>
        <taxon>Ascomycota</taxon>
        <taxon>Pezizomycotina</taxon>
        <taxon>Eurotiomycetes</taxon>
        <taxon>Eurotiomycetidae</taxon>
        <taxon>Eurotiales</taxon>
        <taxon>Aspergillaceae</taxon>
        <taxon>Aspergillus</taxon>
        <taxon>Aspergillus subgen. Circumdati</taxon>
    </lineage>
</organism>
<dbReference type="EMBL" id="ML735465">
    <property type="protein sequence ID" value="KAE8383945.1"/>
    <property type="molecule type" value="Genomic_DNA"/>
</dbReference>
<proteinExistence type="predicted"/>
<name>A0A5N7BQ25_PETAA</name>
<dbReference type="Proteomes" id="UP000326877">
    <property type="component" value="Unassembled WGS sequence"/>
</dbReference>
<accession>A0A5N7BQ25</accession>
<sequence length="427" mass="47842">MAPQLSIYPVRKRGRPRVYLSTVQKQASNTAQRRRQRQAACVAERSAEFNHPPILPVDSASDIISLITPDEEPSAPASLPTVSVEITVRSPILPRSPGSPDLPHLHVSLESVGPESPSPLGRSLTDQLYHHHGCCEHCHSQQQAEHDTQHADHTGLKDYLQQIQTEGGFPDVLQIYCSIYVISPDPDPDPVHICLTTDHHADTVTEVTFNIDSIVGFASSLAVAKQGVRWNPTQMAVSDLQSSLHLDPLPVQYWDQHGQSHQVHRPVYEIPHYTFGRFHYPSSFNHSQLNSTARGIESRSQQVDPVAQQQLLFYFLPPEALPLVWASILESIQQPGRQQFQDLMILIQGKNLKTLTKAIIWDGMVQLFQQHWNHASVSAYLSDQFYLDIGKETCPAGIDPARESLYPGNPGSQTVVWQRYCLESYAE</sequence>
<dbReference type="OrthoDB" id="4507207at2759"/>
<evidence type="ECO:0000313" key="1">
    <source>
        <dbReference type="EMBL" id="KAE8383945.1"/>
    </source>
</evidence>
<gene>
    <name evidence="1" type="ORF">BDV23DRAFT_177430</name>
</gene>
<protein>
    <submittedName>
        <fullName evidence="1">Uncharacterized protein</fullName>
    </submittedName>
</protein>
<dbReference type="AlphaFoldDB" id="A0A5N7BQ25"/>